<protein>
    <recommendedName>
        <fullName evidence="4">2-C-methyl-D-erythritol 2,4-cyclodiphosphate synthase</fullName>
        <ecNumber evidence="4">4.6.1.12</ecNumber>
    </recommendedName>
</protein>
<sequence>MAGANSPDVSPWAASGGIGARAGLADGRGRGNRSAGPFTEAGAGRPAQLQGDLSCGHGDGGNDFGRQEQNMRIGQGFDVHALVPGRKLIIGGVEIPFGKGLMGHSDADVLLHAICDALIGAAALGDIGRHFPDTDKKFENIDSRVILRKVGSLLAESGYRIVNIDSTIVAQAPKMAPHIPLMVERIASDLGLSRESVNVKAKTTEHLGFAGRGEGIAAEAVALIESL</sequence>
<dbReference type="InterPro" id="IPR020555">
    <property type="entry name" value="MECDP_synthase_CS"/>
</dbReference>
<dbReference type="InterPro" id="IPR003526">
    <property type="entry name" value="MECDP_synthase"/>
</dbReference>
<dbReference type="FunFam" id="3.30.1330.50:FF:000001">
    <property type="entry name" value="2-C-methyl-D-erythritol 2,4-cyclodiphosphate synthase"/>
    <property type="match status" value="1"/>
</dbReference>
<comment type="pathway">
    <text evidence="3">Isoprenoid biosynthesis; isopentenyl diphosphate biosynthesis via DXP pathway; isopentenyl diphosphate from 1-deoxy-D-xylulose 5-phosphate: step 4/6.</text>
</comment>
<comment type="cofactor">
    <cofactor evidence="2">
        <name>a divalent metal cation</name>
        <dbReference type="ChEBI" id="CHEBI:60240"/>
    </cofactor>
</comment>
<evidence type="ECO:0000256" key="5">
    <source>
        <dbReference type="ARBA" id="ARBA00022723"/>
    </source>
</evidence>
<dbReference type="GO" id="GO:0008685">
    <property type="term" value="F:2-C-methyl-D-erythritol 2,4-cyclodiphosphate synthase activity"/>
    <property type="evidence" value="ECO:0007669"/>
    <property type="project" value="UniProtKB-EC"/>
</dbReference>
<keyword evidence="7 10" id="KW-0456">Lyase</keyword>
<dbReference type="GO" id="GO:0016114">
    <property type="term" value="P:terpenoid biosynthetic process"/>
    <property type="evidence" value="ECO:0007669"/>
    <property type="project" value="InterPro"/>
</dbReference>
<feature type="region of interest" description="Disordered" evidence="8">
    <location>
        <begin position="24"/>
        <end position="68"/>
    </location>
</feature>
<dbReference type="Gene3D" id="3.30.1330.50">
    <property type="entry name" value="2-C-methyl-D-erythritol 2,4-cyclodiphosphate synthase"/>
    <property type="match status" value="1"/>
</dbReference>
<evidence type="ECO:0000256" key="6">
    <source>
        <dbReference type="ARBA" id="ARBA00023229"/>
    </source>
</evidence>
<keyword evidence="6" id="KW-0414">Isoprene biosynthesis</keyword>
<gene>
    <name evidence="10" type="ORF">CARN6_2773</name>
</gene>
<evidence type="ECO:0000256" key="1">
    <source>
        <dbReference type="ARBA" id="ARBA00000200"/>
    </source>
</evidence>
<dbReference type="EMBL" id="CABQ01000005">
    <property type="protein sequence ID" value="CBI06665.1"/>
    <property type="molecule type" value="Genomic_DNA"/>
</dbReference>
<proteinExistence type="inferred from homology"/>
<reference evidence="10" key="1">
    <citation type="submission" date="2009-10" db="EMBL/GenBank/DDBJ databases">
        <title>Diversity of trophic interactions inside an arsenic-rich microbial ecosystem.</title>
        <authorList>
            <person name="Bertin P.N."/>
            <person name="Heinrich-Salmeron A."/>
            <person name="Pelletier E."/>
            <person name="Goulhen-Chollet F."/>
            <person name="Arsene-Ploetze F."/>
            <person name="Gallien S."/>
            <person name="Calteau A."/>
            <person name="Vallenet D."/>
            <person name="Casiot C."/>
            <person name="Chane-Woon-Ming B."/>
            <person name="Giloteaux L."/>
            <person name="Barakat M."/>
            <person name="Bonnefoy V."/>
            <person name="Bruneel O."/>
            <person name="Chandler M."/>
            <person name="Cleiss J."/>
            <person name="Duran R."/>
            <person name="Elbaz-Poulichet F."/>
            <person name="Fonknechten N."/>
            <person name="Lauga B."/>
            <person name="Mornico D."/>
            <person name="Ortet P."/>
            <person name="Schaeffer C."/>
            <person name="Siguier P."/>
            <person name="Alexander Thil Smith A."/>
            <person name="Van Dorsselaer A."/>
            <person name="Weissenbach J."/>
            <person name="Medigue C."/>
            <person name="Le Paslier D."/>
        </authorList>
    </citation>
    <scope>NUCLEOTIDE SEQUENCE</scope>
</reference>
<dbReference type="AlphaFoldDB" id="E6QHF1"/>
<dbReference type="NCBIfam" id="TIGR00151">
    <property type="entry name" value="ispF"/>
    <property type="match status" value="1"/>
</dbReference>
<dbReference type="EC" id="4.6.1.12" evidence="4"/>
<dbReference type="PANTHER" id="PTHR43181:SF1">
    <property type="entry name" value="2-C-METHYL-D-ERYTHRITOL 2,4-CYCLODIPHOSPHATE SYNTHASE, CHLOROPLASTIC"/>
    <property type="match status" value="1"/>
</dbReference>
<evidence type="ECO:0000256" key="3">
    <source>
        <dbReference type="ARBA" id="ARBA00004709"/>
    </source>
</evidence>
<evidence type="ECO:0000313" key="10">
    <source>
        <dbReference type="EMBL" id="CBI06665.1"/>
    </source>
</evidence>
<comment type="caution">
    <text evidence="10">The sequence shown here is derived from an EMBL/GenBank/DDBJ whole genome shotgun (WGS) entry which is preliminary data.</text>
</comment>
<evidence type="ECO:0000256" key="2">
    <source>
        <dbReference type="ARBA" id="ARBA00001968"/>
    </source>
</evidence>
<dbReference type="CDD" id="cd00554">
    <property type="entry name" value="MECDP_synthase"/>
    <property type="match status" value="1"/>
</dbReference>
<dbReference type="SUPFAM" id="SSF69765">
    <property type="entry name" value="IpsF-like"/>
    <property type="match status" value="1"/>
</dbReference>
<evidence type="ECO:0000256" key="7">
    <source>
        <dbReference type="ARBA" id="ARBA00023239"/>
    </source>
</evidence>
<dbReference type="Pfam" id="PF02542">
    <property type="entry name" value="YgbB"/>
    <property type="match status" value="1"/>
</dbReference>
<comment type="catalytic activity">
    <reaction evidence="1">
        <text>4-CDP-2-C-methyl-D-erythritol 2-phosphate = 2-C-methyl-D-erythritol 2,4-cyclic diphosphate + CMP</text>
        <dbReference type="Rhea" id="RHEA:23864"/>
        <dbReference type="ChEBI" id="CHEBI:57919"/>
        <dbReference type="ChEBI" id="CHEBI:58483"/>
        <dbReference type="ChEBI" id="CHEBI:60377"/>
        <dbReference type="EC" id="4.6.1.12"/>
    </reaction>
</comment>
<accession>E6QHF1</accession>
<dbReference type="PROSITE" id="PS01350">
    <property type="entry name" value="ISPF"/>
    <property type="match status" value="1"/>
</dbReference>
<dbReference type="GO" id="GO:0046872">
    <property type="term" value="F:metal ion binding"/>
    <property type="evidence" value="ECO:0007669"/>
    <property type="project" value="UniProtKB-KW"/>
</dbReference>
<dbReference type="HAMAP" id="MF_00107">
    <property type="entry name" value="IspF"/>
    <property type="match status" value="1"/>
</dbReference>
<evidence type="ECO:0000256" key="8">
    <source>
        <dbReference type="SAM" id="MobiDB-lite"/>
    </source>
</evidence>
<evidence type="ECO:0000259" key="9">
    <source>
        <dbReference type="Pfam" id="PF02542"/>
    </source>
</evidence>
<dbReference type="UniPathway" id="UPA00056">
    <property type="reaction ID" value="UER00095"/>
</dbReference>
<organism evidence="10">
    <name type="scientific">mine drainage metagenome</name>
    <dbReference type="NCBI Taxonomy" id="410659"/>
    <lineage>
        <taxon>unclassified sequences</taxon>
        <taxon>metagenomes</taxon>
        <taxon>ecological metagenomes</taxon>
    </lineage>
</organism>
<feature type="domain" description="2-C-methyl-D-erythritol 2,4-cyclodiphosphate synthase" evidence="9">
    <location>
        <begin position="71"/>
        <end position="224"/>
    </location>
</feature>
<dbReference type="GO" id="GO:0019288">
    <property type="term" value="P:isopentenyl diphosphate biosynthetic process, methylerythritol 4-phosphate pathway"/>
    <property type="evidence" value="ECO:0007669"/>
    <property type="project" value="UniProtKB-UniPathway"/>
</dbReference>
<dbReference type="PANTHER" id="PTHR43181">
    <property type="entry name" value="2-C-METHYL-D-ERYTHRITOL 2,4-CYCLODIPHOSPHATE SYNTHASE, CHLOROPLASTIC"/>
    <property type="match status" value="1"/>
</dbReference>
<keyword evidence="5" id="KW-0479">Metal-binding</keyword>
<evidence type="ECO:0000256" key="4">
    <source>
        <dbReference type="ARBA" id="ARBA00012579"/>
    </source>
</evidence>
<dbReference type="InterPro" id="IPR036571">
    <property type="entry name" value="MECDP_synthase_sf"/>
</dbReference>
<name>E6QHF1_9ZZZZ</name>